<protein>
    <submittedName>
        <fullName evidence="1">Uncharacterized protein</fullName>
    </submittedName>
</protein>
<accession>A0A3B5N1V6</accession>
<evidence type="ECO:0000313" key="1">
    <source>
        <dbReference type="Ensembl" id="ENSXCOP00000027825.1"/>
    </source>
</evidence>
<sequence length="85" mass="9248">SHQLPGFQDDVGLINEALMRGDVQQLLSALLLPSGGLEDVIPANACRYLMLLTSCRHDKAQVSAQVTGNQRFTEGSPSFCFCPIR</sequence>
<dbReference type="Ensembl" id="ENSXCOT00000028160.1">
    <property type="protein sequence ID" value="ENSXCOP00000027825.1"/>
    <property type="gene ID" value="ENSXCOG00000020749.1"/>
</dbReference>
<dbReference type="STRING" id="32473.ENSXCOP00000027825"/>
<proteinExistence type="predicted"/>
<reference evidence="1" key="1">
    <citation type="submission" date="2025-08" db="UniProtKB">
        <authorList>
            <consortium name="Ensembl"/>
        </authorList>
    </citation>
    <scope>IDENTIFICATION</scope>
</reference>
<dbReference type="GeneTree" id="ENSGT01110000271656"/>
<keyword evidence="2" id="KW-1185">Reference proteome</keyword>
<dbReference type="Proteomes" id="UP000261380">
    <property type="component" value="Unplaced"/>
</dbReference>
<name>A0A3B5N1V6_9TELE</name>
<organism evidence="1 2">
    <name type="scientific">Xiphophorus couchianus</name>
    <name type="common">Monterrey platyfish</name>
    <dbReference type="NCBI Taxonomy" id="32473"/>
    <lineage>
        <taxon>Eukaryota</taxon>
        <taxon>Metazoa</taxon>
        <taxon>Chordata</taxon>
        <taxon>Craniata</taxon>
        <taxon>Vertebrata</taxon>
        <taxon>Euteleostomi</taxon>
        <taxon>Actinopterygii</taxon>
        <taxon>Neopterygii</taxon>
        <taxon>Teleostei</taxon>
        <taxon>Neoteleostei</taxon>
        <taxon>Acanthomorphata</taxon>
        <taxon>Ovalentaria</taxon>
        <taxon>Atherinomorphae</taxon>
        <taxon>Cyprinodontiformes</taxon>
        <taxon>Poeciliidae</taxon>
        <taxon>Poeciliinae</taxon>
        <taxon>Xiphophorus</taxon>
    </lineage>
</organism>
<evidence type="ECO:0000313" key="2">
    <source>
        <dbReference type="Proteomes" id="UP000261380"/>
    </source>
</evidence>
<dbReference type="AlphaFoldDB" id="A0A3B5N1V6"/>
<reference evidence="1" key="2">
    <citation type="submission" date="2025-09" db="UniProtKB">
        <authorList>
            <consortium name="Ensembl"/>
        </authorList>
    </citation>
    <scope>IDENTIFICATION</scope>
</reference>